<dbReference type="PROSITE" id="PS00178">
    <property type="entry name" value="AA_TRNA_LIGASE_I"/>
    <property type="match status" value="1"/>
</dbReference>
<dbReference type="InterPro" id="IPR009008">
    <property type="entry name" value="Val/Leu/Ile-tRNA-synth_edit"/>
</dbReference>
<dbReference type="Pfam" id="PF00133">
    <property type="entry name" value="tRNA-synt_1"/>
    <property type="match status" value="2"/>
</dbReference>
<evidence type="ECO:0000256" key="10">
    <source>
        <dbReference type="SAM" id="MobiDB-lite"/>
    </source>
</evidence>
<evidence type="ECO:0000256" key="6">
    <source>
        <dbReference type="ARBA" id="ARBA00022917"/>
    </source>
</evidence>
<dbReference type="Gene3D" id="1.10.730.10">
    <property type="entry name" value="Isoleucyl-tRNA Synthetase, Domain 1"/>
    <property type="match status" value="1"/>
</dbReference>
<evidence type="ECO:0000256" key="1">
    <source>
        <dbReference type="ARBA" id="ARBA00005594"/>
    </source>
</evidence>
<protein>
    <recommendedName>
        <fullName evidence="2">leucine--tRNA ligase</fullName>
        <ecNumber evidence="2">6.1.1.4</ecNumber>
    </recommendedName>
    <alternativeName>
        <fullName evidence="8">Leucyl-tRNA synthetase</fullName>
    </alternativeName>
</protein>
<evidence type="ECO:0000256" key="7">
    <source>
        <dbReference type="ARBA" id="ARBA00023146"/>
    </source>
</evidence>
<keyword evidence="7 9" id="KW-0030">Aminoacyl-tRNA synthetase</keyword>
<dbReference type="GO" id="GO:0006429">
    <property type="term" value="P:leucyl-tRNA aminoacylation"/>
    <property type="evidence" value="ECO:0007669"/>
    <property type="project" value="InterPro"/>
</dbReference>
<dbReference type="OMA" id="KFIEWQF"/>
<dbReference type="InterPro" id="IPR009080">
    <property type="entry name" value="tRNAsynth_Ia_anticodon-bd"/>
</dbReference>
<evidence type="ECO:0000313" key="14">
    <source>
        <dbReference type="Proteomes" id="UP000019103"/>
    </source>
</evidence>
<keyword evidence="3 9" id="KW-0436">Ligase</keyword>
<dbReference type="EMBL" id="KI927386">
    <property type="protein sequence ID" value="ETW53112.1"/>
    <property type="molecule type" value="Genomic_DNA"/>
</dbReference>
<feature type="compositionally biased region" description="Acidic residues" evidence="10">
    <location>
        <begin position="1290"/>
        <end position="1303"/>
    </location>
</feature>
<evidence type="ECO:0000259" key="11">
    <source>
        <dbReference type="Pfam" id="PF00133"/>
    </source>
</evidence>
<dbReference type="FunFam" id="3.40.50.620:FF:000233">
    <property type="entry name" value="Leucine--tRNA ligase, putative"/>
    <property type="match status" value="1"/>
</dbReference>
<dbReference type="InterPro" id="IPR002300">
    <property type="entry name" value="aa-tRNA-synth_Ia"/>
</dbReference>
<dbReference type="Gene3D" id="3.40.50.620">
    <property type="entry name" value="HUPs"/>
    <property type="match status" value="4"/>
</dbReference>
<dbReference type="GO" id="GO:0004823">
    <property type="term" value="F:leucine-tRNA ligase activity"/>
    <property type="evidence" value="ECO:0007669"/>
    <property type="project" value="UniProtKB-EC"/>
</dbReference>
<dbReference type="InterPro" id="IPR014729">
    <property type="entry name" value="Rossmann-like_a/b/a_fold"/>
</dbReference>
<dbReference type="InterPro" id="IPR013155">
    <property type="entry name" value="M/V/L/I-tRNA-synth_anticd-bd"/>
</dbReference>
<feature type="domain" description="Aminoacyl-tRNA synthetase class Ia" evidence="11">
    <location>
        <begin position="191"/>
        <end position="818"/>
    </location>
</feature>
<gene>
    <name evidence="13" type="ORF">PFUGPA_04737</name>
</gene>
<evidence type="ECO:0000256" key="3">
    <source>
        <dbReference type="ARBA" id="ARBA00022598"/>
    </source>
</evidence>
<dbReference type="SUPFAM" id="SSF52374">
    <property type="entry name" value="Nucleotidylyl transferase"/>
    <property type="match status" value="1"/>
</dbReference>
<reference evidence="13 14" key="2">
    <citation type="submission" date="2013-02" db="EMBL/GenBank/DDBJ databases">
        <title>The Genome Sequence of Plasmodium falciparum Palo Alto/Uganda.</title>
        <authorList>
            <consortium name="The Broad Institute Genome Sequencing Platform"/>
            <consortium name="The Broad Institute Genome Sequencing Center for Infectious Disease"/>
            <person name="Neafsey D."/>
            <person name="Cheeseman I."/>
            <person name="Volkman S."/>
            <person name="Adams J."/>
            <person name="Walker B."/>
            <person name="Young S.K."/>
            <person name="Zeng Q."/>
            <person name="Gargeya S."/>
            <person name="Fitzgerald M."/>
            <person name="Haas B."/>
            <person name="Abouelleil A."/>
            <person name="Alvarado L."/>
            <person name="Arachchi H.M."/>
            <person name="Berlin A.M."/>
            <person name="Chapman S.B."/>
            <person name="Dewar J."/>
            <person name="Goldberg J."/>
            <person name="Griggs A."/>
            <person name="Gujja S."/>
            <person name="Hansen M."/>
            <person name="Howarth C."/>
            <person name="Imamovic A."/>
            <person name="Larimer J."/>
            <person name="McCowan C."/>
            <person name="Murphy C."/>
            <person name="Neiman D."/>
            <person name="Pearson M."/>
            <person name="Priest M."/>
            <person name="Roberts A."/>
            <person name="Saif S."/>
            <person name="Shea T."/>
            <person name="Sisk P."/>
            <person name="Sykes S."/>
            <person name="Wortman J."/>
            <person name="Nusbaum C."/>
            <person name="Birren B."/>
        </authorList>
    </citation>
    <scope>NUCLEOTIDE SEQUENCE [LARGE SCALE GENOMIC DNA]</scope>
    <source>
        <strain evidence="13 14">Palo Alto/Uganda</strain>
    </source>
</reference>
<keyword evidence="4 9" id="KW-0547">Nucleotide-binding</keyword>
<dbReference type="PANTHER" id="PTHR45794">
    <property type="entry name" value="LEUCYL-TRNA SYNTHETASE"/>
    <property type="match status" value="1"/>
</dbReference>
<dbReference type="EC" id="6.1.1.4" evidence="2"/>
<evidence type="ECO:0000256" key="5">
    <source>
        <dbReference type="ARBA" id="ARBA00022840"/>
    </source>
</evidence>
<feature type="region of interest" description="Disordered" evidence="10">
    <location>
        <begin position="486"/>
        <end position="524"/>
    </location>
</feature>
<evidence type="ECO:0000256" key="4">
    <source>
        <dbReference type="ARBA" id="ARBA00022741"/>
    </source>
</evidence>
<keyword evidence="6 9" id="KW-0648">Protein biosynthesis</keyword>
<name>W4IUT5_PLAFP</name>
<feature type="compositionally biased region" description="Basic and acidic residues" evidence="10">
    <location>
        <begin position="1209"/>
        <end position="1236"/>
    </location>
</feature>
<evidence type="ECO:0000256" key="2">
    <source>
        <dbReference type="ARBA" id="ARBA00013164"/>
    </source>
</evidence>
<feature type="compositionally biased region" description="Low complexity" evidence="10">
    <location>
        <begin position="504"/>
        <end position="524"/>
    </location>
</feature>
<dbReference type="GO" id="GO:0002161">
    <property type="term" value="F:aminoacyl-tRNA deacylase activity"/>
    <property type="evidence" value="ECO:0007669"/>
    <property type="project" value="InterPro"/>
</dbReference>
<dbReference type="GO" id="GO:0005524">
    <property type="term" value="F:ATP binding"/>
    <property type="evidence" value="ECO:0007669"/>
    <property type="project" value="UniProtKB-KW"/>
</dbReference>
<feature type="region of interest" description="Disordered" evidence="10">
    <location>
        <begin position="310"/>
        <end position="358"/>
    </location>
</feature>
<dbReference type="PANTHER" id="PTHR45794:SF1">
    <property type="entry name" value="LEUCINE--TRNA LIGASE, CYTOPLASMIC"/>
    <property type="match status" value="1"/>
</dbReference>
<dbReference type="SUPFAM" id="SSF47323">
    <property type="entry name" value="Anticodon-binding domain of a subclass of class I aminoacyl-tRNA synthetases"/>
    <property type="match status" value="1"/>
</dbReference>
<accession>W4IUT5</accession>
<feature type="compositionally biased region" description="Polar residues" evidence="10">
    <location>
        <begin position="1237"/>
        <end position="1247"/>
    </location>
</feature>
<dbReference type="Gene3D" id="3.90.740.10">
    <property type="entry name" value="Valyl/Leucyl/Isoleucyl-tRNA synthetase, editing domain"/>
    <property type="match status" value="2"/>
</dbReference>
<keyword evidence="5 9" id="KW-0067">ATP-binding</keyword>
<dbReference type="InterPro" id="IPR001412">
    <property type="entry name" value="aa-tRNA-synth_I_CS"/>
</dbReference>
<feature type="compositionally biased region" description="Low complexity" evidence="10">
    <location>
        <begin position="315"/>
        <end position="356"/>
    </location>
</feature>
<dbReference type="Proteomes" id="UP000019103">
    <property type="component" value="Unassembled WGS sequence"/>
</dbReference>
<proteinExistence type="inferred from homology"/>
<dbReference type="Pfam" id="PF08264">
    <property type="entry name" value="Anticodon_1"/>
    <property type="match status" value="1"/>
</dbReference>
<comment type="similarity">
    <text evidence="1 9">Belongs to the class-I aminoacyl-tRNA synthetase family.</text>
</comment>
<organism evidence="13 14">
    <name type="scientific">Plasmodium falciparum (isolate Palo Alto / Uganda)</name>
    <dbReference type="NCBI Taxonomy" id="57270"/>
    <lineage>
        <taxon>Eukaryota</taxon>
        <taxon>Sar</taxon>
        <taxon>Alveolata</taxon>
        <taxon>Apicomplexa</taxon>
        <taxon>Aconoidasida</taxon>
        <taxon>Haemosporida</taxon>
        <taxon>Plasmodiidae</taxon>
        <taxon>Plasmodium</taxon>
        <taxon>Plasmodium (Laverania)</taxon>
    </lineage>
</organism>
<feature type="domain" description="Aminoacyl-tRNA synthetase class Ia" evidence="11">
    <location>
        <begin position="14"/>
        <end position="118"/>
    </location>
</feature>
<feature type="domain" description="Methionyl/Valyl/Leucyl/Isoleucyl-tRNA synthetase anticodon-binding" evidence="12">
    <location>
        <begin position="1073"/>
        <end position="1192"/>
    </location>
</feature>
<feature type="region of interest" description="Disordered" evidence="10">
    <location>
        <begin position="1209"/>
        <end position="1257"/>
    </location>
</feature>
<dbReference type="OrthoDB" id="10249672at2759"/>
<dbReference type="InterPro" id="IPR004493">
    <property type="entry name" value="Leu-tRNA-synth_Ia_arc/euk"/>
</dbReference>
<dbReference type="FunFam" id="3.40.50.620:FF:000203">
    <property type="entry name" value="Leucine--tRNA ligase, putative"/>
    <property type="match status" value="1"/>
</dbReference>
<feature type="region of interest" description="Disordered" evidence="10">
    <location>
        <begin position="1276"/>
        <end position="1304"/>
    </location>
</feature>
<sequence length="1456" mass="171296">MARRMNLLTIEKNIQHLWREHNVYEKDFSDMNESRYTGNFPYPYMNGLLHIGHAFTLSKLDFIVRYKNMVCDNVLLPFSFHCTGTPIVVCADKLKNELNKKNIQDFEDISYEKKEDDYSLCRSISDDKNNVDKNKLVEDTDSNKKNTDVTIFRSNKSKAQSKGSKQNTQYDIMKQMNIKDEEIHLFQNPEYWCYYFSSKAKDHLYSFGLYCDWRRSFITTNINPYYDKFVSWHINTLYKKNLIYYGSRVTIFSRYNNQACADHERSEGEGVKCQEYTLIKIFVSNVKDFYSIFMNSIRSSQSVLNACNEKKEAPNNNNNKINNNKINNNKINNNKINNNKINNNKSNNNKSNNNNNCGSSANISNTFFTDFEKGEEDLKNKIWNEDFFVKDKKVIFLGSTLKPETAYGQNYTFINPNEYYYLTLGFDKQNLHYGDKSYVNNIMTKEEIINSCPNIYVCSENSLYNLAYQGIIPLLKNKNIKNVQIPKSEDNTNDDDTLEKKNNDVITKNTNNNNNENNNENNNNMNNVYNLDDVFILNKIKGEHFVGLETYTNISKIKNLYILPMTTIKMNISTGIVPCVSSDSTDDYACLEDIRKKKNYYCEKYNLKEEQLKNNSESCIELPEIGNNTGKYYYEKEKVSSYKDVKLQKIKEVLYKKQYFEGIMTVDPYKGMKTFNCRKLAKQNIIRNLDGFLYSEPEVMVIDRNNVKCIAALCNQWYINYGNMEFKKDVLIQLKKNNFQTYNDVLYKQLQHVIFWLDDWSCSRSYGLGTYMPQFDQNNQTNKNVDNYQNNNEYVIPSNDDNKQINNHHINVVKEEEEKNVHIKNNSRKELIESLSDSTIYMAYYTVSHFLQGSVDGQKRGLLDISADDLNDAFFDYIFDISDDTSNISKHISKEKLVRMRREFTYWYPFDVRISGKDLIFNHLTMALFNHVAIWGKKEKYDRNKEDVEERSILDRQTEILNELENIDLSSYEKIKYFPRSFFCNGHVLVNKEKMSKSKGNFITLEESIALYTSDGTRIALADAGDSIEDSNFNTDTANSAIMKLYNLINFSIETKNNVYIFRCGEKTFNDLIFENEINYLTNKCKESYEKLLFRDVLKYGFYDMLLKRDTYRMMCDKIHMHKETVNFFIERICIIINPIIPHVTEHIWTYILKKDTFLIKQKWPSPEETNYSIVMHKQNNNLLNVVEIFRKSYDKVINKCNKQKVVKDKNVSKENKNHKDLINKINNDEQNKKNNDTNVETQNDSSVHIEKENNNDNLKNNIQQIKQINHISNNNNNKDNICDGHNNDIDEDDDEERDDEEGANYYKEDEEEKMKFKAIVYVAREYNDTQKKIIEILNNIINNSEDKKLPTNYINLLVQNTYVNNLPKNEKKDILSFATFLVKDNVTLNNNQYELSLPYDEIQLIKDNVDFIKRSLNLGDIQVLENNKKSEIDNTDIYKMSNPGYPSIYIYNTEG</sequence>
<evidence type="ECO:0000259" key="12">
    <source>
        <dbReference type="Pfam" id="PF08264"/>
    </source>
</evidence>
<dbReference type="SUPFAM" id="SSF50677">
    <property type="entry name" value="ValRS/IleRS/LeuRS editing domain"/>
    <property type="match status" value="1"/>
</dbReference>
<evidence type="ECO:0000256" key="9">
    <source>
        <dbReference type="RuleBase" id="RU363035"/>
    </source>
</evidence>
<reference evidence="13 14" key="1">
    <citation type="submission" date="2013-02" db="EMBL/GenBank/DDBJ databases">
        <title>The Genome Annotation of Plasmodium falciparum Palo Alto/Uganda.</title>
        <authorList>
            <consortium name="The Broad Institute Genome Sequencing Platform"/>
            <consortium name="The Broad Institute Genome Sequencing Center for Infectious Disease"/>
            <person name="Neafsey D."/>
            <person name="Hoffman S."/>
            <person name="Volkman S."/>
            <person name="Rosenthal P."/>
            <person name="Walker B."/>
            <person name="Young S.K."/>
            <person name="Zeng Q."/>
            <person name="Gargeya S."/>
            <person name="Fitzgerald M."/>
            <person name="Haas B."/>
            <person name="Abouelleil A."/>
            <person name="Allen A.W."/>
            <person name="Alvarado L."/>
            <person name="Arachchi H.M."/>
            <person name="Berlin A.M."/>
            <person name="Chapman S.B."/>
            <person name="Gainer-Dewar J."/>
            <person name="Goldberg J."/>
            <person name="Griggs A."/>
            <person name="Gujja S."/>
            <person name="Hansen M."/>
            <person name="Howarth C."/>
            <person name="Imamovic A."/>
            <person name="Ireland A."/>
            <person name="Larimer J."/>
            <person name="McCowan C."/>
            <person name="Murphy C."/>
            <person name="Pearson M."/>
            <person name="Poon T.W."/>
            <person name="Priest M."/>
            <person name="Roberts A."/>
            <person name="Saif S."/>
            <person name="Shea T."/>
            <person name="Sisk P."/>
            <person name="Sykes S."/>
            <person name="Wortman J."/>
            <person name="Nusbaum C."/>
            <person name="Birren B."/>
        </authorList>
    </citation>
    <scope>NUCLEOTIDE SEQUENCE [LARGE SCALE GENOMIC DNA]</scope>
    <source>
        <strain evidence="13 14">Palo Alto/Uganda</strain>
    </source>
</reference>
<evidence type="ECO:0000313" key="13">
    <source>
        <dbReference type="EMBL" id="ETW53112.1"/>
    </source>
</evidence>
<evidence type="ECO:0000256" key="8">
    <source>
        <dbReference type="ARBA" id="ARBA00030520"/>
    </source>
</evidence>